<dbReference type="HOGENOM" id="CLU_1228133_0_0_10"/>
<feature type="chain" id="PRO_5002797705" description="DUF4412 domain-containing protein" evidence="1">
    <location>
        <begin position="23"/>
        <end position="225"/>
    </location>
</feature>
<dbReference type="Proteomes" id="UP000001208">
    <property type="component" value="Chromosome"/>
</dbReference>
<evidence type="ECO:0000313" key="3">
    <source>
        <dbReference type="EMBL" id="ACF12777.1"/>
    </source>
</evidence>
<protein>
    <recommendedName>
        <fullName evidence="2">DUF4412 domain-containing protein</fullName>
    </recommendedName>
</protein>
<sequence>MKKRTTPVIFLFLLFFCAQSLAYAKKSFEGRLELQISAPKFSGSAEFFLSKQGIRIEAKGEKMQQIMLIRQKSNALYQLNLSEKTYSEIDLEETRRRSAALSHLKNYTIEKLGEEKVLGYSCSHFTISDGRLTLELWTSKDILDGESLKRLSSASQFLGVNEKMLDAMDAQGVGGFPVKMRADMQGREVVTELKSIQAKNLPQSLFDLPADYVLQEAASSEDAQP</sequence>
<feature type="signal peptide" evidence="1">
    <location>
        <begin position="1"/>
        <end position="22"/>
    </location>
</feature>
<evidence type="ECO:0000313" key="4">
    <source>
        <dbReference type="Proteomes" id="UP000001208"/>
    </source>
</evidence>
<dbReference type="eggNOG" id="ENOG5033YRV">
    <property type="taxonomic scope" value="Bacteria"/>
</dbReference>
<dbReference type="RefSeq" id="WP_012498861.1">
    <property type="nucleotide sequence ID" value="NC_011026.1"/>
</dbReference>
<dbReference type="EMBL" id="CP001100">
    <property type="protein sequence ID" value="ACF12777.1"/>
    <property type="molecule type" value="Genomic_DNA"/>
</dbReference>
<keyword evidence="1" id="KW-0732">Signal</keyword>
<reference evidence="3 4" key="1">
    <citation type="submission" date="2008-06" db="EMBL/GenBank/DDBJ databases">
        <title>Complete sequence of Chloroherpeton thalassium ATCC 35110.</title>
        <authorList>
            <consortium name="US DOE Joint Genome Institute"/>
            <person name="Lucas S."/>
            <person name="Copeland A."/>
            <person name="Lapidus A."/>
            <person name="Glavina del Rio T."/>
            <person name="Dalin E."/>
            <person name="Tice H."/>
            <person name="Bruce D."/>
            <person name="Goodwin L."/>
            <person name="Pitluck S."/>
            <person name="Schmutz J."/>
            <person name="Larimer F."/>
            <person name="Land M."/>
            <person name="Hauser L."/>
            <person name="Kyrpides N."/>
            <person name="Mikhailova N."/>
            <person name="Liu Z."/>
            <person name="Li T."/>
            <person name="Zhao F."/>
            <person name="Overmann J."/>
            <person name="Bryant D.A."/>
            <person name="Richardson P."/>
        </authorList>
    </citation>
    <scope>NUCLEOTIDE SEQUENCE [LARGE SCALE GENOMIC DNA]</scope>
    <source>
        <strain evidence="4">ATCC 35110 / GB-78</strain>
    </source>
</reference>
<keyword evidence="4" id="KW-1185">Reference proteome</keyword>
<gene>
    <name evidence="3" type="ordered locus">Ctha_0306</name>
</gene>
<proteinExistence type="predicted"/>
<evidence type="ECO:0000259" key="2">
    <source>
        <dbReference type="Pfam" id="PF14371"/>
    </source>
</evidence>
<evidence type="ECO:0000256" key="1">
    <source>
        <dbReference type="SAM" id="SignalP"/>
    </source>
</evidence>
<accession>B3QTN1</accession>
<feature type="domain" description="DUF4412" evidence="2">
    <location>
        <begin position="28"/>
        <end position="212"/>
    </location>
</feature>
<dbReference type="KEGG" id="cts:Ctha_0306"/>
<dbReference type="Pfam" id="PF14371">
    <property type="entry name" value="DUF4412"/>
    <property type="match status" value="1"/>
</dbReference>
<dbReference type="InterPro" id="IPR025524">
    <property type="entry name" value="DUF4412"/>
</dbReference>
<name>B3QTN1_CHLT3</name>
<organism evidence="3 4">
    <name type="scientific">Chloroherpeton thalassium (strain ATCC 35110 / GB-78)</name>
    <dbReference type="NCBI Taxonomy" id="517418"/>
    <lineage>
        <taxon>Bacteria</taxon>
        <taxon>Pseudomonadati</taxon>
        <taxon>Chlorobiota</taxon>
        <taxon>Chlorobiia</taxon>
        <taxon>Chlorobiales</taxon>
        <taxon>Chloroherpetonaceae</taxon>
        <taxon>Chloroherpeton</taxon>
    </lineage>
</organism>
<dbReference type="AlphaFoldDB" id="B3QTN1"/>
<dbReference type="OrthoDB" id="1523669at2"/>